<comment type="caution">
    <text evidence="2">The sequence shown here is derived from an EMBL/GenBank/DDBJ whole genome shotgun (WGS) entry which is preliminary data.</text>
</comment>
<dbReference type="OrthoDB" id="5972953at2759"/>
<feature type="region of interest" description="Disordered" evidence="1">
    <location>
        <begin position="312"/>
        <end position="333"/>
    </location>
</feature>
<dbReference type="EMBL" id="MU825889">
    <property type="protein sequence ID" value="KAJ7384223.1"/>
    <property type="molecule type" value="Genomic_DNA"/>
</dbReference>
<proteinExistence type="predicted"/>
<dbReference type="Proteomes" id="UP001163046">
    <property type="component" value="Unassembled WGS sequence"/>
</dbReference>
<sequence length="850" mass="95844">MIEFRPDQVSGRALAKVARRTWKFERMSYKAFTEFLNYSREAKELLGTSPLLKDQTGDRLQTNGGYREPGDQMRMGNENAKVLHASSPDANGVDVTHSNASYMKTSYNNMDSQQNAPNSWATCSKTLQSLLEQYLTETSSLSSLKQVLLDRNNSQVNDSDVIEETQEHVNSQAPPPPLLHRPIKRSLEQSHVTITSPDPKRSRLENYCAYAEQNHVRISNETSHDAREEMFEKTRSFGNPSKTPIGPPPPLLKQPQVDKNEQEFTQRQSPQVHYAKEVSRDPAVEWTTTTSNGGCKNNATSMDNVTRNTTTPRQHFQQTGSFKPKLSSPSSNGNRKLFVAEPLPRQIEGDDKASCGGYAFDHTAMPKIVAVHSVSRGSKDDDEWERNKAFISKAKANQNNSFHTAVLEEQREQQIPERTHWQSTVSVQNQRSSAQDPRRQKPETNQSMFANSGRKSTSEEVSFERYVLYHLLSKFQGNVEQVKRVLKQNLLQEWLAYSHGSVDPRQQTFEGVNFYELRKFYDIWRQLQRSKRTNEAQRTSSQTISNTQNSEPNRVKTASNTHYPHQQMCFRNSQSSPNSQYPKAASRLQGNYAPKNVSNLNQAIPQTLANGASRLPSNSQRVYGGVFEGATRSPSNKNLPGMHIQEKMYNRSQNSAHGTINPDRTPASAVFHNQHNINSPQGSILPQSSTNQLAAFNGNQATLTLRSDMRGGHTNITHMPSDQVKTNDIRPSQGNVLRSQCETFGRSSQRNVLEQERMDGASISPAAILRHFPQTTSKPTQNQSSSFFNSKASSSSTVFRKSTPVNSYGESVQGQRHPLEQAARSKDAVRGQETKASYLWAFQRRKVDQR</sequence>
<feature type="compositionally biased region" description="Polar residues" evidence="1">
    <location>
        <begin position="421"/>
        <end position="435"/>
    </location>
</feature>
<protein>
    <submittedName>
        <fullName evidence="2">Uncharacterized protein</fullName>
    </submittedName>
</protein>
<feature type="region of interest" description="Disordered" evidence="1">
    <location>
        <begin position="53"/>
        <end position="72"/>
    </location>
</feature>
<dbReference type="AlphaFoldDB" id="A0A9X0D3D4"/>
<reference evidence="2" key="1">
    <citation type="submission" date="2023-01" db="EMBL/GenBank/DDBJ databases">
        <title>Genome assembly of the deep-sea coral Lophelia pertusa.</title>
        <authorList>
            <person name="Herrera S."/>
            <person name="Cordes E."/>
        </authorList>
    </citation>
    <scope>NUCLEOTIDE SEQUENCE</scope>
    <source>
        <strain evidence="2">USNM1676648</strain>
        <tissue evidence="2">Polyp</tissue>
    </source>
</reference>
<feature type="region of interest" description="Disordered" evidence="1">
    <location>
        <begin position="775"/>
        <end position="833"/>
    </location>
</feature>
<feature type="compositionally biased region" description="Basic and acidic residues" evidence="1">
    <location>
        <begin position="409"/>
        <end position="420"/>
    </location>
</feature>
<feature type="compositionally biased region" description="Polar residues" evidence="1">
    <location>
        <begin position="797"/>
        <end position="814"/>
    </location>
</feature>
<keyword evidence="3" id="KW-1185">Reference proteome</keyword>
<gene>
    <name evidence="2" type="ORF">OS493_022853</name>
</gene>
<evidence type="ECO:0000313" key="2">
    <source>
        <dbReference type="EMBL" id="KAJ7384223.1"/>
    </source>
</evidence>
<evidence type="ECO:0000256" key="1">
    <source>
        <dbReference type="SAM" id="MobiDB-lite"/>
    </source>
</evidence>
<feature type="compositionally biased region" description="Low complexity" evidence="1">
    <location>
        <begin position="781"/>
        <end position="796"/>
    </location>
</feature>
<feature type="region of interest" description="Disordered" evidence="1">
    <location>
        <begin position="409"/>
        <end position="455"/>
    </location>
</feature>
<name>A0A9X0D3D4_9CNID</name>
<feature type="region of interest" description="Disordered" evidence="1">
    <location>
        <begin position="531"/>
        <end position="558"/>
    </location>
</feature>
<organism evidence="2 3">
    <name type="scientific">Desmophyllum pertusum</name>
    <dbReference type="NCBI Taxonomy" id="174260"/>
    <lineage>
        <taxon>Eukaryota</taxon>
        <taxon>Metazoa</taxon>
        <taxon>Cnidaria</taxon>
        <taxon>Anthozoa</taxon>
        <taxon>Hexacorallia</taxon>
        <taxon>Scleractinia</taxon>
        <taxon>Caryophylliina</taxon>
        <taxon>Caryophylliidae</taxon>
        <taxon>Desmophyllum</taxon>
    </lineage>
</organism>
<feature type="compositionally biased region" description="Basic and acidic residues" evidence="1">
    <location>
        <begin position="817"/>
        <end position="833"/>
    </location>
</feature>
<evidence type="ECO:0000313" key="3">
    <source>
        <dbReference type="Proteomes" id="UP001163046"/>
    </source>
</evidence>
<feature type="compositionally biased region" description="Low complexity" evidence="1">
    <location>
        <begin position="539"/>
        <end position="550"/>
    </location>
</feature>
<accession>A0A9X0D3D4</accession>
<feature type="compositionally biased region" description="Polar residues" evidence="1">
    <location>
        <begin position="443"/>
        <end position="455"/>
    </location>
</feature>